<dbReference type="EMBL" id="KB932207">
    <property type="protein sequence ID" value="KCV69115.1"/>
    <property type="molecule type" value="Genomic_DNA"/>
</dbReference>
<protein>
    <submittedName>
        <fullName evidence="1">Uncharacterized protein</fullName>
    </submittedName>
</protein>
<dbReference type="Proteomes" id="UP000030693">
    <property type="component" value="Unassembled WGS sequence"/>
</dbReference>
<keyword evidence="2" id="KW-1185">Reference proteome</keyword>
<proteinExistence type="predicted"/>
<evidence type="ECO:0000313" key="1">
    <source>
        <dbReference type="EMBL" id="KCV69115.1"/>
    </source>
</evidence>
<evidence type="ECO:0000313" key="2">
    <source>
        <dbReference type="Proteomes" id="UP000030693"/>
    </source>
</evidence>
<name>A0A058Z4C6_FONAL</name>
<organism evidence="1">
    <name type="scientific">Fonticula alba</name>
    <name type="common">Slime mold</name>
    <dbReference type="NCBI Taxonomy" id="691883"/>
    <lineage>
        <taxon>Eukaryota</taxon>
        <taxon>Rotosphaerida</taxon>
        <taxon>Fonticulaceae</taxon>
        <taxon>Fonticula</taxon>
    </lineage>
</organism>
<accession>A0A058Z4C6</accession>
<gene>
    <name evidence="1" type="ORF">H696_04531</name>
</gene>
<dbReference type="AlphaFoldDB" id="A0A058Z4C6"/>
<sequence length="98" mass="11771">MPTFFIRNSFNKLFFPVTKPLEVRSLYRALAREARRVERRPFEYQLFREGLRAYFKVNSRNVDVKRNHMAMIAGYNVLEGLKRGEMPVPAKTFMYYNI</sequence>
<dbReference type="RefSeq" id="XP_009496686.1">
    <property type="nucleotide sequence ID" value="XM_009498411.1"/>
</dbReference>
<reference evidence="1" key="1">
    <citation type="submission" date="2013-04" db="EMBL/GenBank/DDBJ databases">
        <title>The Genome Sequence of Fonticula alba ATCC 38817.</title>
        <authorList>
            <consortium name="The Broad Institute Genomics Platform"/>
            <person name="Russ C."/>
            <person name="Cuomo C."/>
            <person name="Burger G."/>
            <person name="Gray M.W."/>
            <person name="Holland P.W.H."/>
            <person name="King N."/>
            <person name="Lang F.B.F."/>
            <person name="Roger A.J."/>
            <person name="Ruiz-Trillo I."/>
            <person name="Brown M."/>
            <person name="Walker B."/>
            <person name="Young S."/>
            <person name="Zeng Q."/>
            <person name="Gargeya S."/>
            <person name="Fitzgerald M."/>
            <person name="Haas B."/>
            <person name="Abouelleil A."/>
            <person name="Allen A.W."/>
            <person name="Alvarado L."/>
            <person name="Arachchi H.M."/>
            <person name="Berlin A.M."/>
            <person name="Chapman S.B."/>
            <person name="Gainer-Dewar J."/>
            <person name="Goldberg J."/>
            <person name="Griggs A."/>
            <person name="Gujja S."/>
            <person name="Hansen M."/>
            <person name="Howarth C."/>
            <person name="Imamovic A."/>
            <person name="Ireland A."/>
            <person name="Larimer J."/>
            <person name="McCowan C."/>
            <person name="Murphy C."/>
            <person name="Pearson M."/>
            <person name="Poon T.W."/>
            <person name="Priest M."/>
            <person name="Roberts A."/>
            <person name="Saif S."/>
            <person name="Shea T."/>
            <person name="Sisk P."/>
            <person name="Sykes S."/>
            <person name="Wortman J."/>
            <person name="Nusbaum C."/>
            <person name="Birren B."/>
        </authorList>
    </citation>
    <scope>NUCLEOTIDE SEQUENCE [LARGE SCALE GENOMIC DNA]</scope>
    <source>
        <strain evidence="1">ATCC 38817</strain>
    </source>
</reference>
<dbReference type="GeneID" id="20529256"/>